<comment type="caution">
    <text evidence="3">The sequence shown here is derived from an EMBL/GenBank/DDBJ whole genome shotgun (WGS) entry which is preliminary data.</text>
</comment>
<keyword evidence="4" id="KW-1185">Reference proteome</keyword>
<evidence type="ECO:0000313" key="3">
    <source>
        <dbReference type="EMBL" id="KAJ7695808.1"/>
    </source>
</evidence>
<proteinExistence type="predicted"/>
<dbReference type="CDD" id="cd18186">
    <property type="entry name" value="BTB_POZ_ZBTB_KLHL-like"/>
    <property type="match status" value="1"/>
</dbReference>
<feature type="region of interest" description="Disordered" evidence="1">
    <location>
        <begin position="1"/>
        <end position="23"/>
    </location>
</feature>
<dbReference type="Proteomes" id="UP001221757">
    <property type="component" value="Unassembled WGS sequence"/>
</dbReference>
<dbReference type="PROSITE" id="PS50097">
    <property type="entry name" value="BTB"/>
    <property type="match status" value="1"/>
</dbReference>
<gene>
    <name evidence="3" type="ORF">B0H17DRAFT_1008409</name>
</gene>
<accession>A0AAD7DN86</accession>
<organism evidence="3 4">
    <name type="scientific">Mycena rosella</name>
    <name type="common">Pink bonnet</name>
    <name type="synonym">Agaricus rosellus</name>
    <dbReference type="NCBI Taxonomy" id="1033263"/>
    <lineage>
        <taxon>Eukaryota</taxon>
        <taxon>Fungi</taxon>
        <taxon>Dikarya</taxon>
        <taxon>Basidiomycota</taxon>
        <taxon>Agaricomycotina</taxon>
        <taxon>Agaricomycetes</taxon>
        <taxon>Agaricomycetidae</taxon>
        <taxon>Agaricales</taxon>
        <taxon>Marasmiineae</taxon>
        <taxon>Mycenaceae</taxon>
        <taxon>Mycena</taxon>
    </lineage>
</organism>
<evidence type="ECO:0000259" key="2">
    <source>
        <dbReference type="PROSITE" id="PS50097"/>
    </source>
</evidence>
<dbReference type="AlphaFoldDB" id="A0AAD7DN86"/>
<dbReference type="Gene3D" id="3.30.710.10">
    <property type="entry name" value="Potassium Channel Kv1.1, Chain A"/>
    <property type="match status" value="1"/>
</dbReference>
<dbReference type="InterPro" id="IPR011333">
    <property type="entry name" value="SKP1/BTB/POZ_sf"/>
</dbReference>
<name>A0AAD7DN86_MYCRO</name>
<evidence type="ECO:0000313" key="4">
    <source>
        <dbReference type="Proteomes" id="UP001221757"/>
    </source>
</evidence>
<reference evidence="3" key="1">
    <citation type="submission" date="2023-03" db="EMBL/GenBank/DDBJ databases">
        <title>Massive genome expansion in bonnet fungi (Mycena s.s.) driven by repeated elements and novel gene families across ecological guilds.</title>
        <authorList>
            <consortium name="Lawrence Berkeley National Laboratory"/>
            <person name="Harder C.B."/>
            <person name="Miyauchi S."/>
            <person name="Viragh M."/>
            <person name="Kuo A."/>
            <person name="Thoen E."/>
            <person name="Andreopoulos B."/>
            <person name="Lu D."/>
            <person name="Skrede I."/>
            <person name="Drula E."/>
            <person name="Henrissat B."/>
            <person name="Morin E."/>
            <person name="Kohler A."/>
            <person name="Barry K."/>
            <person name="LaButti K."/>
            <person name="Morin E."/>
            <person name="Salamov A."/>
            <person name="Lipzen A."/>
            <person name="Mereny Z."/>
            <person name="Hegedus B."/>
            <person name="Baldrian P."/>
            <person name="Stursova M."/>
            <person name="Weitz H."/>
            <person name="Taylor A."/>
            <person name="Grigoriev I.V."/>
            <person name="Nagy L.G."/>
            <person name="Martin F."/>
            <person name="Kauserud H."/>
        </authorList>
    </citation>
    <scope>NUCLEOTIDE SEQUENCE</scope>
    <source>
        <strain evidence="3">CBHHK067</strain>
    </source>
</reference>
<dbReference type="Pfam" id="PF00651">
    <property type="entry name" value="BTB"/>
    <property type="match status" value="1"/>
</dbReference>
<dbReference type="EMBL" id="JARKIE010000037">
    <property type="protein sequence ID" value="KAJ7695808.1"/>
    <property type="molecule type" value="Genomic_DNA"/>
</dbReference>
<evidence type="ECO:0000256" key="1">
    <source>
        <dbReference type="SAM" id="MobiDB-lite"/>
    </source>
</evidence>
<dbReference type="InterPro" id="IPR000210">
    <property type="entry name" value="BTB/POZ_dom"/>
</dbReference>
<protein>
    <recommendedName>
        <fullName evidence="2">BTB domain-containing protein</fullName>
    </recommendedName>
</protein>
<sequence>MSEPSPPAKRKRTDADVSQDQTPHRSKIWMPYGDIILQAESTQFRVNRDVLAKNSLVFQGMLTLPQPPDEAKIESCPIVQLSDSAQDVELLLSAFYDPFHHKAKLHFSVLAMSLRLGRKYEVLMFKSDATSRMHFEFPTKLSDWDRRMARNQLECIKPASGIHVDLLNLAYENGVYTSIPSLAFHCLTLYTLLFIGVKRDDGSRATLPSDTKLTLALAMERLQIFQRNNFDRLREGYVFPFVDQCESPDECEEEQRQMFRIECRRDHVDLSFTIGPWNKAGGGTWAGRLCADCDKLAQAEYNVGRSKAWETLPSFFGLGQWKDLKDMD</sequence>
<feature type="domain" description="BTB" evidence="2">
    <location>
        <begin position="33"/>
        <end position="97"/>
    </location>
</feature>